<keyword evidence="2" id="KW-1185">Reference proteome</keyword>
<dbReference type="KEGG" id="snep:Enr13x_21320"/>
<dbReference type="PROSITE" id="PS51257">
    <property type="entry name" value="PROKAR_LIPOPROTEIN"/>
    <property type="match status" value="1"/>
</dbReference>
<dbReference type="Proteomes" id="UP000319004">
    <property type="component" value="Chromosome"/>
</dbReference>
<dbReference type="Gene3D" id="1.25.40.10">
    <property type="entry name" value="Tetratricopeptide repeat domain"/>
    <property type="match status" value="1"/>
</dbReference>
<gene>
    <name evidence="1" type="ORF">Enr13x_21320</name>
</gene>
<dbReference type="InterPro" id="IPR011990">
    <property type="entry name" value="TPR-like_helical_dom_sf"/>
</dbReference>
<dbReference type="EMBL" id="CP037423">
    <property type="protein sequence ID" value="QDV42287.1"/>
    <property type="molecule type" value="Genomic_DNA"/>
</dbReference>
<sequence>MKRLHEYRTSSRFVIHLALCGMMFFCGCGSREAVRLADERRSSQSAYDQATALFNEEQFESAERLYAEALSGQLPPDMVAPAMVARAECLGALGNTDDAFALLEECRQGLESDVEYHIARGKVFLRSGDQSSAKREFGTARSMAAKQRIRVQIPSVR</sequence>
<accession>A0A518HNE2</accession>
<proteinExistence type="predicted"/>
<dbReference type="AlphaFoldDB" id="A0A518HNE2"/>
<reference evidence="1 2" key="1">
    <citation type="submission" date="2019-03" db="EMBL/GenBank/DDBJ databases">
        <title>Deep-cultivation of Planctomycetes and their phenomic and genomic characterization uncovers novel biology.</title>
        <authorList>
            <person name="Wiegand S."/>
            <person name="Jogler M."/>
            <person name="Boedeker C."/>
            <person name="Pinto D."/>
            <person name="Vollmers J."/>
            <person name="Rivas-Marin E."/>
            <person name="Kohn T."/>
            <person name="Peeters S.H."/>
            <person name="Heuer A."/>
            <person name="Rast P."/>
            <person name="Oberbeckmann S."/>
            <person name="Bunk B."/>
            <person name="Jeske O."/>
            <person name="Meyerdierks A."/>
            <person name="Storesund J.E."/>
            <person name="Kallscheuer N."/>
            <person name="Luecker S."/>
            <person name="Lage O.M."/>
            <person name="Pohl T."/>
            <person name="Merkel B.J."/>
            <person name="Hornburger P."/>
            <person name="Mueller R.-W."/>
            <person name="Bruemmer F."/>
            <person name="Labrenz M."/>
            <person name="Spormann A.M."/>
            <person name="Op den Camp H."/>
            <person name="Overmann J."/>
            <person name="Amann R."/>
            <person name="Jetten M.S.M."/>
            <person name="Mascher T."/>
            <person name="Medema M.H."/>
            <person name="Devos D.P."/>
            <person name="Kaster A.-K."/>
            <person name="Ovreas L."/>
            <person name="Rohde M."/>
            <person name="Galperin M.Y."/>
            <person name="Jogler C."/>
        </authorList>
    </citation>
    <scope>NUCLEOTIDE SEQUENCE [LARGE SCALE GENOMIC DNA]</scope>
    <source>
        <strain evidence="1 2">Enr13</strain>
    </source>
</reference>
<dbReference type="SUPFAM" id="SSF48452">
    <property type="entry name" value="TPR-like"/>
    <property type="match status" value="1"/>
</dbReference>
<evidence type="ECO:0000313" key="1">
    <source>
        <dbReference type="EMBL" id="QDV42287.1"/>
    </source>
</evidence>
<dbReference type="RefSeq" id="WP_145385943.1">
    <property type="nucleotide sequence ID" value="NZ_CP037423.1"/>
</dbReference>
<name>A0A518HNE2_9BACT</name>
<organism evidence="1 2">
    <name type="scientific">Stieleria neptunia</name>
    <dbReference type="NCBI Taxonomy" id="2527979"/>
    <lineage>
        <taxon>Bacteria</taxon>
        <taxon>Pseudomonadati</taxon>
        <taxon>Planctomycetota</taxon>
        <taxon>Planctomycetia</taxon>
        <taxon>Pirellulales</taxon>
        <taxon>Pirellulaceae</taxon>
        <taxon>Stieleria</taxon>
    </lineage>
</organism>
<protein>
    <submittedName>
        <fullName evidence="1">Tetratricopeptide repeat protein</fullName>
    </submittedName>
</protein>
<evidence type="ECO:0000313" key="2">
    <source>
        <dbReference type="Proteomes" id="UP000319004"/>
    </source>
</evidence>